<evidence type="ECO:0000256" key="2">
    <source>
        <dbReference type="ARBA" id="ARBA00022723"/>
    </source>
</evidence>
<dbReference type="GO" id="GO:0046491">
    <property type="term" value="P:L-methylmalonyl-CoA metabolic process"/>
    <property type="evidence" value="ECO:0007669"/>
    <property type="project" value="TreeGrafter"/>
</dbReference>
<evidence type="ECO:0000259" key="3">
    <source>
        <dbReference type="PROSITE" id="PS51819"/>
    </source>
</evidence>
<dbReference type="InterPro" id="IPR029068">
    <property type="entry name" value="Glyas_Bleomycin-R_OHBP_Dase"/>
</dbReference>
<dbReference type="EMBL" id="CAESAJ010000204">
    <property type="protein sequence ID" value="CAB4344689.1"/>
    <property type="molecule type" value="Genomic_DNA"/>
</dbReference>
<keyword evidence="2" id="KW-0479">Metal-binding</keyword>
<gene>
    <name evidence="4" type="ORF">UFOPK3770_01321</name>
</gene>
<dbReference type="PANTHER" id="PTHR43048">
    <property type="entry name" value="METHYLMALONYL-COA EPIMERASE"/>
    <property type="match status" value="1"/>
</dbReference>
<protein>
    <submittedName>
        <fullName evidence="4">Unannotated protein</fullName>
    </submittedName>
</protein>
<name>A0A6J5ZTZ5_9ZZZZ</name>
<dbReference type="PANTHER" id="PTHR43048:SF3">
    <property type="entry name" value="METHYLMALONYL-COA EPIMERASE, MITOCHONDRIAL"/>
    <property type="match status" value="1"/>
</dbReference>
<evidence type="ECO:0000256" key="1">
    <source>
        <dbReference type="ARBA" id="ARBA00009308"/>
    </source>
</evidence>
<dbReference type="InterPro" id="IPR037523">
    <property type="entry name" value="VOC_core"/>
</dbReference>
<dbReference type="PROSITE" id="PS51819">
    <property type="entry name" value="VOC"/>
    <property type="match status" value="1"/>
</dbReference>
<evidence type="ECO:0000313" key="4">
    <source>
        <dbReference type="EMBL" id="CAB4344689.1"/>
    </source>
</evidence>
<accession>A0A6J5ZTZ5</accession>
<proteinExistence type="inferred from homology"/>
<dbReference type="Gene3D" id="3.10.180.10">
    <property type="entry name" value="2,3-Dihydroxybiphenyl 1,2-Dioxygenase, domain 1"/>
    <property type="match status" value="1"/>
</dbReference>
<dbReference type="Pfam" id="PF13669">
    <property type="entry name" value="Glyoxalase_4"/>
    <property type="match status" value="1"/>
</dbReference>
<dbReference type="InterPro" id="IPR051785">
    <property type="entry name" value="MMCE/EMCE_epimerase"/>
</dbReference>
<reference evidence="4" key="1">
    <citation type="submission" date="2020-05" db="EMBL/GenBank/DDBJ databases">
        <authorList>
            <person name="Chiriac C."/>
            <person name="Salcher M."/>
            <person name="Ghai R."/>
            <person name="Kavagutti S V."/>
        </authorList>
    </citation>
    <scope>NUCLEOTIDE SEQUENCE</scope>
</reference>
<dbReference type="InterPro" id="IPR017515">
    <property type="entry name" value="MeMalonyl-CoA_epimerase"/>
</dbReference>
<dbReference type="GO" id="GO:0004493">
    <property type="term" value="F:methylmalonyl-CoA epimerase activity"/>
    <property type="evidence" value="ECO:0007669"/>
    <property type="project" value="TreeGrafter"/>
</dbReference>
<dbReference type="NCBIfam" id="TIGR03081">
    <property type="entry name" value="metmalonyl_epim"/>
    <property type="match status" value="1"/>
</dbReference>
<dbReference type="CDD" id="cd07249">
    <property type="entry name" value="MMCE"/>
    <property type="match status" value="1"/>
</dbReference>
<dbReference type="AlphaFoldDB" id="A0A6J5ZTZ5"/>
<sequence>MAPLRSVLADTFIGIDHVGIAVPDLESALVDWAAMGLKSYHQEINESQGVAEAMLKVIEGLDLQLLASASENSTIAKFLARQGPGMQQIAVKVTNLEAAMALIKTANMRLIYEEPMPGTAGSWINFIHPKDVGGVLVELVQSA</sequence>
<comment type="similarity">
    <text evidence="1">Belongs to the methylmalonyl-CoA epimerase family.</text>
</comment>
<dbReference type="GO" id="GO:0046872">
    <property type="term" value="F:metal ion binding"/>
    <property type="evidence" value="ECO:0007669"/>
    <property type="project" value="UniProtKB-KW"/>
</dbReference>
<feature type="domain" description="VOC" evidence="3">
    <location>
        <begin position="14"/>
        <end position="142"/>
    </location>
</feature>
<dbReference type="SUPFAM" id="SSF54593">
    <property type="entry name" value="Glyoxalase/Bleomycin resistance protein/Dihydroxybiphenyl dioxygenase"/>
    <property type="match status" value="1"/>
</dbReference>
<organism evidence="4">
    <name type="scientific">freshwater metagenome</name>
    <dbReference type="NCBI Taxonomy" id="449393"/>
    <lineage>
        <taxon>unclassified sequences</taxon>
        <taxon>metagenomes</taxon>
        <taxon>ecological metagenomes</taxon>
    </lineage>
</organism>